<keyword evidence="2" id="KW-1185">Reference proteome</keyword>
<evidence type="ECO:0000313" key="2">
    <source>
        <dbReference type="Proteomes" id="UP000243799"/>
    </source>
</evidence>
<proteinExistence type="predicted"/>
<accession>A0A1I1CFS7</accession>
<reference evidence="2" key="1">
    <citation type="submission" date="2016-10" db="EMBL/GenBank/DDBJ databases">
        <authorList>
            <person name="Varghese N."/>
            <person name="Submissions S."/>
        </authorList>
    </citation>
    <scope>NUCLEOTIDE SEQUENCE [LARGE SCALE GENOMIC DNA]</scope>
    <source>
        <strain evidence="2">CGMCC 4.3568</strain>
    </source>
</reference>
<dbReference type="AlphaFoldDB" id="A0A1I1CFS7"/>
<dbReference type="OrthoDB" id="3628499at2"/>
<dbReference type="RefSeq" id="WP_091678517.1">
    <property type="nucleotide sequence ID" value="NZ_FOKG01000028.1"/>
</dbReference>
<sequence length="97" mass="10620">MKIFELIGTPGTRLSCAANTRLTARRESGMSWGTQPWHEMSSRTARVRNDLVQALAGADAKAERISIAQRLAFVPVTVDLPIYKQVSAPSSAHERSP</sequence>
<evidence type="ECO:0000313" key="1">
    <source>
        <dbReference type="EMBL" id="SFB61479.1"/>
    </source>
</evidence>
<dbReference type="EMBL" id="FOKG01000028">
    <property type="protein sequence ID" value="SFB61479.1"/>
    <property type="molecule type" value="Genomic_DNA"/>
</dbReference>
<protein>
    <submittedName>
        <fullName evidence="1">Uncharacterized protein</fullName>
    </submittedName>
</protein>
<gene>
    <name evidence="1" type="ORF">SAMN05216266_12814</name>
</gene>
<organism evidence="1 2">
    <name type="scientific">Amycolatopsis marina</name>
    <dbReference type="NCBI Taxonomy" id="490629"/>
    <lineage>
        <taxon>Bacteria</taxon>
        <taxon>Bacillati</taxon>
        <taxon>Actinomycetota</taxon>
        <taxon>Actinomycetes</taxon>
        <taxon>Pseudonocardiales</taxon>
        <taxon>Pseudonocardiaceae</taxon>
        <taxon>Amycolatopsis</taxon>
    </lineage>
</organism>
<name>A0A1I1CFS7_9PSEU</name>
<dbReference type="Proteomes" id="UP000243799">
    <property type="component" value="Unassembled WGS sequence"/>
</dbReference>
<dbReference type="STRING" id="490629.SAMN05216266_12814"/>